<evidence type="ECO:0000256" key="8">
    <source>
        <dbReference type="PIRSR" id="PIRSR500134-1"/>
    </source>
</evidence>
<evidence type="ECO:0000313" key="12">
    <source>
        <dbReference type="EMBL" id="GAT12376.1"/>
    </source>
</evidence>
<comment type="pathway">
    <text evidence="1">Nucleotide-sugar biosynthesis; UDP-alpha-D-glucuronate biosynthesis; UDP-alpha-D-glucuronate from UDP-alpha-D-glucose: step 1/1.</text>
</comment>
<evidence type="ECO:0000256" key="9">
    <source>
        <dbReference type="PIRSR" id="PIRSR500134-2"/>
    </source>
</evidence>
<dbReference type="InterPro" id="IPR036291">
    <property type="entry name" value="NAD(P)-bd_dom_sf"/>
</dbReference>
<dbReference type="GO" id="GO:0003979">
    <property type="term" value="F:UDP-glucose 6-dehydrogenase activity"/>
    <property type="evidence" value="ECO:0007669"/>
    <property type="project" value="UniProtKB-EC"/>
</dbReference>
<dbReference type="PIRSF" id="PIRSF000124">
    <property type="entry name" value="UDPglc_GDPman_dh"/>
    <property type="match status" value="1"/>
</dbReference>
<dbReference type="Pfam" id="PF03720">
    <property type="entry name" value="UDPG_MGDP_dh_C"/>
    <property type="match status" value="1"/>
</dbReference>
<dbReference type="RefSeq" id="WP_067395968.1">
    <property type="nucleotide sequence ID" value="NZ_BCTA01000093.1"/>
</dbReference>
<dbReference type="PIRSF" id="PIRSF500134">
    <property type="entry name" value="UDPglc_DH_bac"/>
    <property type="match status" value="1"/>
</dbReference>
<evidence type="ECO:0000256" key="2">
    <source>
        <dbReference type="ARBA" id="ARBA00006601"/>
    </source>
</evidence>
<dbReference type="AlphaFoldDB" id="A0AAW5SJX5"/>
<dbReference type="SUPFAM" id="SSF52413">
    <property type="entry name" value="UDP-glucose/GDP-mannose dehydrogenase C-terminal domain"/>
    <property type="match status" value="1"/>
</dbReference>
<feature type="binding site" evidence="10">
    <location>
        <position position="152"/>
    </location>
    <ligand>
        <name>NAD(+)</name>
        <dbReference type="ChEBI" id="CHEBI:57540"/>
    </ligand>
</feature>
<dbReference type="EMBL" id="BCTA01000093">
    <property type="protein sequence ID" value="GAT12376.1"/>
    <property type="molecule type" value="Genomic_DNA"/>
</dbReference>
<keyword evidence="4 7" id="KW-0560">Oxidoreductase</keyword>
<comment type="similarity">
    <text evidence="2 7">Belongs to the UDP-glucose/GDP-mannose dehydrogenase family.</text>
</comment>
<dbReference type="InterPro" id="IPR008927">
    <property type="entry name" value="6-PGluconate_DH-like_C_sf"/>
</dbReference>
<feature type="active site" description="Nucleophile" evidence="8">
    <location>
        <position position="256"/>
    </location>
</feature>
<feature type="binding site" evidence="10">
    <location>
        <position position="259"/>
    </location>
    <ligand>
        <name>NAD(+)</name>
        <dbReference type="ChEBI" id="CHEBI:57540"/>
    </ligand>
</feature>
<feature type="binding site" evidence="10">
    <location>
        <position position="38"/>
    </location>
    <ligand>
        <name>NAD(+)</name>
        <dbReference type="ChEBI" id="CHEBI:57540"/>
    </ligand>
</feature>
<feature type="binding site" evidence="9">
    <location>
        <position position="317"/>
    </location>
    <ligand>
        <name>substrate</name>
    </ligand>
</feature>
<dbReference type="Gene3D" id="1.20.5.100">
    <property type="entry name" value="Cytochrome c1, transmembrane anchor, C-terminal"/>
    <property type="match status" value="1"/>
</dbReference>
<dbReference type="Pfam" id="PF03721">
    <property type="entry name" value="UDPG_MGDP_dh_N"/>
    <property type="match status" value="1"/>
</dbReference>
<name>A0AAW5SJX5_MYCNV</name>
<dbReference type="Proteomes" id="UP001207528">
    <property type="component" value="Unassembled WGS sequence"/>
</dbReference>
<reference evidence="12 14" key="1">
    <citation type="journal article" date="2016" name="Genome Announc.">
        <title>Draft Genome Sequences of Five Rapidly Growing Mycobacterium Species, M. thermoresistibile, M. fortuitum subsp. acetamidolyticum, M. canariasense, M. brisbanense, and M. novocastrense.</title>
        <authorList>
            <person name="Katahira K."/>
            <person name="Ogura Y."/>
            <person name="Gotoh Y."/>
            <person name="Hayashi T."/>
        </authorList>
    </citation>
    <scope>NUCLEOTIDE SEQUENCE [LARGE SCALE GENOMIC DNA]</scope>
    <source>
        <strain evidence="12 14">JCM18114</strain>
    </source>
</reference>
<dbReference type="EMBL" id="JACKTI010000027">
    <property type="protein sequence ID" value="MCV7023407.1"/>
    <property type="molecule type" value="Genomic_DNA"/>
</dbReference>
<dbReference type="InterPro" id="IPR028357">
    <property type="entry name" value="UDPglc_DH_bac"/>
</dbReference>
<feature type="binding site" evidence="9">
    <location>
        <position position="200"/>
    </location>
    <ligand>
        <name>substrate</name>
    </ligand>
</feature>
<proteinExistence type="inferred from homology"/>
<feature type="binding site" evidence="9">
    <location>
        <position position="253"/>
    </location>
    <ligand>
        <name>substrate</name>
    </ligand>
</feature>
<comment type="catalytic activity">
    <reaction evidence="6 7">
        <text>UDP-alpha-D-glucose + 2 NAD(+) + H2O = UDP-alpha-D-glucuronate + 2 NADH + 3 H(+)</text>
        <dbReference type="Rhea" id="RHEA:23596"/>
        <dbReference type="ChEBI" id="CHEBI:15377"/>
        <dbReference type="ChEBI" id="CHEBI:15378"/>
        <dbReference type="ChEBI" id="CHEBI:57540"/>
        <dbReference type="ChEBI" id="CHEBI:57945"/>
        <dbReference type="ChEBI" id="CHEBI:58052"/>
        <dbReference type="ChEBI" id="CHEBI:58885"/>
        <dbReference type="EC" id="1.1.1.22"/>
    </reaction>
</comment>
<dbReference type="Proteomes" id="UP000069773">
    <property type="component" value="Unassembled WGS sequence"/>
</dbReference>
<dbReference type="InterPro" id="IPR014026">
    <property type="entry name" value="UDP-Glc/GDP-Man_DH_dimer"/>
</dbReference>
<accession>A0AAW5SJX5</accession>
<dbReference type="SUPFAM" id="SSF48179">
    <property type="entry name" value="6-phosphogluconate dehydrogenase C-terminal domain-like"/>
    <property type="match status" value="1"/>
</dbReference>
<gene>
    <name evidence="13" type="ORF">H7I77_08585</name>
    <name evidence="12" type="ORF">RMCN_5509</name>
</gene>
<dbReference type="InterPro" id="IPR036220">
    <property type="entry name" value="UDP-Glc/GDP-Man_DH_C_sf"/>
</dbReference>
<evidence type="ECO:0000256" key="3">
    <source>
        <dbReference type="ARBA" id="ARBA00012954"/>
    </source>
</evidence>
<keyword evidence="14" id="KW-1185">Reference proteome</keyword>
<dbReference type="GO" id="GO:0051287">
    <property type="term" value="F:NAD binding"/>
    <property type="evidence" value="ECO:0007669"/>
    <property type="project" value="InterPro"/>
</dbReference>
<comment type="caution">
    <text evidence="13">The sequence shown here is derived from an EMBL/GenBank/DDBJ whole genome shotgun (WGS) entry which is preliminary data.</text>
</comment>
<evidence type="ECO:0000313" key="15">
    <source>
        <dbReference type="Proteomes" id="UP001207528"/>
    </source>
</evidence>
<feature type="binding site" evidence="9">
    <location>
        <begin position="245"/>
        <end position="249"/>
    </location>
    <ligand>
        <name>substrate</name>
    </ligand>
</feature>
<feature type="binding site" evidence="10">
    <location>
        <position position="123"/>
    </location>
    <ligand>
        <name>NAD(+)</name>
        <dbReference type="ChEBI" id="CHEBI:57540"/>
    </ligand>
</feature>
<feature type="binding site" evidence="9">
    <location>
        <begin position="149"/>
        <end position="152"/>
    </location>
    <ligand>
        <name>substrate</name>
    </ligand>
</feature>
<dbReference type="PANTHER" id="PTHR43750">
    <property type="entry name" value="UDP-GLUCOSE 6-DEHYDROGENASE TUAD"/>
    <property type="match status" value="1"/>
</dbReference>
<dbReference type="PANTHER" id="PTHR43750:SF3">
    <property type="entry name" value="UDP-GLUCOSE 6-DEHYDROGENASE TUAD"/>
    <property type="match status" value="1"/>
</dbReference>
<feature type="binding site" evidence="10">
    <location>
        <position position="88"/>
    </location>
    <ligand>
        <name>NAD(+)</name>
        <dbReference type="ChEBI" id="CHEBI:57540"/>
    </ligand>
</feature>
<dbReference type="NCBIfam" id="TIGR03026">
    <property type="entry name" value="NDP-sugDHase"/>
    <property type="match status" value="1"/>
</dbReference>
<protein>
    <recommendedName>
        <fullName evidence="3 7">UDP-glucose 6-dehydrogenase</fullName>
        <ecNumber evidence="3 7">1.1.1.22</ecNumber>
    </recommendedName>
</protein>
<dbReference type="InterPro" id="IPR001732">
    <property type="entry name" value="UDP-Glc/GDP-Man_DH_N"/>
</dbReference>
<evidence type="ECO:0000313" key="13">
    <source>
        <dbReference type="EMBL" id="MCV7023407.1"/>
    </source>
</evidence>
<dbReference type="SMART" id="SM00984">
    <property type="entry name" value="UDPG_MGDP_dh_C"/>
    <property type="match status" value="1"/>
</dbReference>
<feature type="binding site" evidence="10">
    <location>
        <position position="324"/>
    </location>
    <ligand>
        <name>NAD(+)</name>
        <dbReference type="ChEBI" id="CHEBI:57540"/>
    </ligand>
</feature>
<dbReference type="EC" id="1.1.1.22" evidence="3 7"/>
<reference evidence="13" key="2">
    <citation type="submission" date="2020-07" db="EMBL/GenBank/DDBJ databases">
        <authorList>
            <person name="Pettersson B.M.F."/>
            <person name="Behra P.R.K."/>
            <person name="Ramesh M."/>
            <person name="Das S."/>
            <person name="Dasgupta S."/>
            <person name="Kirsebom L.A."/>
        </authorList>
    </citation>
    <scope>NUCLEOTIDE SEQUENCE</scope>
    <source>
        <strain evidence="13">DSM 44203</strain>
    </source>
</reference>
<sequence length="432" mass="45803">MNTIRAGVIGAGYVGLTTAVCLAERGHDTVCVDVDTRRVEQLRSGVPLLDEPGLAELLRHGLDTAKLEFSVAYPDLADCDVVFICVPTPSGSDGSADLSAVDAAVERLAAVLRPGSVLVLKSTVPVGTTRRIGQRVRHAGIRAVSNPEFLRESHAIYDFRNPDRIVIGADDPDAADLISRVYGNHAQTFRMSPESAELAKYASNAFLAVKISYANSLAQLCARMGADITDVTRCMGADVRIGPHFLQPGPGWGGSCLPKDTAAILHTGRTAGLDLPEIESARVTNATQSARIASTLGRSMVTPLGRARITALGLTFKAGTSDLRDSPALTICADLGRTGAQVTGYDPRLSAMDWSRLRASSIVAVDDPYLAAKDADAIVVLTEWPEFRELDWGLIAEHAPTAVVVDTRNLLDAALLTDLGLTYLGNGTPSGY</sequence>
<feature type="binding site" evidence="10">
    <location>
        <position position="33"/>
    </location>
    <ligand>
        <name>NAD(+)</name>
        <dbReference type="ChEBI" id="CHEBI:57540"/>
    </ligand>
</feature>
<reference evidence="13" key="3">
    <citation type="journal article" date="2022" name="BMC Genomics">
        <title>Comparative genome analysis of mycobacteria focusing on tRNA and non-coding RNA.</title>
        <authorList>
            <person name="Behra P.R.K."/>
            <person name="Pettersson B.M.F."/>
            <person name="Ramesh M."/>
            <person name="Das S."/>
            <person name="Dasgupta S."/>
            <person name="Kirsebom L.A."/>
        </authorList>
    </citation>
    <scope>NUCLEOTIDE SEQUENCE</scope>
    <source>
        <strain evidence="13">DSM 44203</strain>
    </source>
</reference>
<evidence type="ECO:0000256" key="6">
    <source>
        <dbReference type="ARBA" id="ARBA00047473"/>
    </source>
</evidence>
<dbReference type="InterPro" id="IPR014027">
    <property type="entry name" value="UDP-Glc/GDP-Man_DH_C"/>
</dbReference>
<keyword evidence="5 7" id="KW-0520">NAD</keyword>
<evidence type="ECO:0000256" key="1">
    <source>
        <dbReference type="ARBA" id="ARBA00004701"/>
    </source>
</evidence>
<evidence type="ECO:0000313" key="14">
    <source>
        <dbReference type="Proteomes" id="UP000069773"/>
    </source>
</evidence>
<dbReference type="InterPro" id="IPR017476">
    <property type="entry name" value="UDP-Glc/GDP-Man"/>
</dbReference>
<evidence type="ECO:0000256" key="7">
    <source>
        <dbReference type="PIRNR" id="PIRNR000124"/>
    </source>
</evidence>
<dbReference type="SUPFAM" id="SSF51735">
    <property type="entry name" value="NAD(P)-binding Rossmann-fold domains"/>
    <property type="match status" value="1"/>
</dbReference>
<evidence type="ECO:0000256" key="4">
    <source>
        <dbReference type="ARBA" id="ARBA00023002"/>
    </source>
</evidence>
<dbReference type="Pfam" id="PF00984">
    <property type="entry name" value="UDPG_MGDP_dh"/>
    <property type="match status" value="1"/>
</dbReference>
<feature type="domain" description="UDP-glucose/GDP-mannose dehydrogenase C-terminal" evidence="11">
    <location>
        <begin position="310"/>
        <end position="413"/>
    </location>
</feature>
<evidence type="ECO:0000256" key="10">
    <source>
        <dbReference type="PIRSR" id="PIRSR500134-3"/>
    </source>
</evidence>
<dbReference type="GO" id="GO:0000271">
    <property type="term" value="P:polysaccharide biosynthetic process"/>
    <property type="evidence" value="ECO:0007669"/>
    <property type="project" value="InterPro"/>
</dbReference>
<organism evidence="13 15">
    <name type="scientific">Mycolicibacterium novocastrense</name>
    <name type="common">Mycobacterium novocastrense</name>
    <dbReference type="NCBI Taxonomy" id="59813"/>
    <lineage>
        <taxon>Bacteria</taxon>
        <taxon>Bacillati</taxon>
        <taxon>Actinomycetota</taxon>
        <taxon>Actinomycetes</taxon>
        <taxon>Mycobacteriales</taxon>
        <taxon>Mycobacteriaceae</taxon>
        <taxon>Mycolicibacterium</taxon>
    </lineage>
</organism>
<evidence type="ECO:0000259" key="11">
    <source>
        <dbReference type="SMART" id="SM00984"/>
    </source>
</evidence>
<evidence type="ECO:0000256" key="5">
    <source>
        <dbReference type="ARBA" id="ARBA00023027"/>
    </source>
</evidence>
<dbReference type="Gene3D" id="3.40.50.720">
    <property type="entry name" value="NAD(P)-binding Rossmann-like Domain"/>
    <property type="match status" value="2"/>
</dbReference>